<feature type="non-terminal residue" evidence="2">
    <location>
        <position position="70"/>
    </location>
</feature>
<dbReference type="AlphaFoldDB" id="A0A227IYE5"/>
<dbReference type="Proteomes" id="UP000214596">
    <property type="component" value="Unassembled WGS sequence"/>
</dbReference>
<accession>A0A227IYE5</accession>
<dbReference type="EMBL" id="NIXT01004953">
    <property type="protein sequence ID" value="OXE27901.1"/>
    <property type="molecule type" value="Genomic_DNA"/>
</dbReference>
<organism evidence="2 3">
    <name type="scientific">Vibrio parahaemolyticus</name>
    <dbReference type="NCBI Taxonomy" id="670"/>
    <lineage>
        <taxon>Bacteria</taxon>
        <taxon>Pseudomonadati</taxon>
        <taxon>Pseudomonadota</taxon>
        <taxon>Gammaproteobacteria</taxon>
        <taxon>Vibrionales</taxon>
        <taxon>Vibrionaceae</taxon>
        <taxon>Vibrio</taxon>
    </lineage>
</organism>
<keyword evidence="1" id="KW-0812">Transmembrane</keyword>
<keyword evidence="1" id="KW-0472">Membrane</keyword>
<reference evidence="2 3" key="1">
    <citation type="journal article" date="2017" name="Appl. Environ. Microbiol.">
        <title>Parallel evolution of two clades of a major Atlantic endemic Vibrio parahaemolyticus pathogen lineage by independent acquisition of related pathogenicity islands.</title>
        <authorList>
            <person name="Xu F."/>
            <person name="Gonzalez-Escalona N."/>
            <person name="Drees K.P."/>
            <person name="Sebra R.P."/>
            <person name="Cooper V.S."/>
            <person name="Jones S.H."/>
            <person name="Whistler C.A."/>
        </authorList>
    </citation>
    <scope>NUCLEOTIDE SEQUENCE [LARGE SCALE GENOMIC DNA]</scope>
    <source>
        <strain evidence="2 3">MAVP-3</strain>
    </source>
</reference>
<sequence>MTNNTDIKNQTNPMSGDLLRQIIRLGFPVAIQSALVAILALADVLMVSDFGKEATAAVGIASKWHFVAIM</sequence>
<comment type="caution">
    <text evidence="2">The sequence shown here is derived from an EMBL/GenBank/DDBJ whole genome shotgun (WGS) entry which is preliminary data.</text>
</comment>
<evidence type="ECO:0008006" key="4">
    <source>
        <dbReference type="Google" id="ProtNLM"/>
    </source>
</evidence>
<feature type="transmembrane region" description="Helical" evidence="1">
    <location>
        <begin position="22"/>
        <end position="42"/>
    </location>
</feature>
<evidence type="ECO:0000256" key="1">
    <source>
        <dbReference type="SAM" id="Phobius"/>
    </source>
</evidence>
<evidence type="ECO:0000313" key="3">
    <source>
        <dbReference type="Proteomes" id="UP000214596"/>
    </source>
</evidence>
<evidence type="ECO:0000313" key="2">
    <source>
        <dbReference type="EMBL" id="OXE27901.1"/>
    </source>
</evidence>
<proteinExistence type="predicted"/>
<gene>
    <name evidence="2" type="ORF">CA163_36700</name>
</gene>
<name>A0A227IYE5_VIBPH</name>
<protein>
    <recommendedName>
        <fullName evidence="4">MATE family efflux transporter</fullName>
    </recommendedName>
</protein>
<keyword evidence="1" id="KW-1133">Transmembrane helix</keyword>